<sequence length="453" mass="46280">MLTGIPLVVLLVGAVAFIIVATAKLDLHAFLTLLIAAYATALLGGIGPQSAANLVTEGFGDILAYIGIVILAGTIIGTVLERSGAAVVIAESILDVVGEEYTEEVMAVTGSVVSIPVFCDSGFVILSGLNRALAERSKLSLSTLAVALAGGLYVTHVFVPPTPGPIAAAGILGADIGLVMIAGIVISIPVTFVAAQWAQRVASRFHIDPNPERTVEEIKNEYGDLPSKGASFAPLIVPIVLIAIGSIAAFPSADDPAYITGPVQRWLLFVGDPAVALLAGAFVAFGIVPTYGSEIIDDWVSDGLKNAAVILAVTGAGGAFGNVLGELPFQDLVSNAFGGLGVGLLAAFVIAAALKTALGSSTVAILTTASLINPLLGTLGLAGELGRVFAVLAIGAGAMTVSHANDSYFWIITEFSDMETATAYRAWTLATLVLGVASIVWIIVVRNVTGMVF</sequence>
<feature type="transmembrane region" description="Helical" evidence="1">
    <location>
        <begin position="232"/>
        <end position="253"/>
    </location>
</feature>
<keyword evidence="1" id="KW-1133">Transmembrane helix</keyword>
<dbReference type="RefSeq" id="WP_310920454.1">
    <property type="nucleotide sequence ID" value="NZ_JAMQON010000004.1"/>
</dbReference>
<name>A0ABU2FEM6_9EURY</name>
<keyword evidence="1" id="KW-0812">Transmembrane</keyword>
<feature type="transmembrane region" description="Helical" evidence="1">
    <location>
        <begin position="273"/>
        <end position="292"/>
    </location>
</feature>
<feature type="transmembrane region" description="Helical" evidence="1">
    <location>
        <begin position="336"/>
        <end position="354"/>
    </location>
</feature>
<dbReference type="Proteomes" id="UP001259659">
    <property type="component" value="Unassembled WGS sequence"/>
</dbReference>
<proteinExistence type="predicted"/>
<feature type="transmembrane region" description="Helical" evidence="1">
    <location>
        <begin position="30"/>
        <end position="50"/>
    </location>
</feature>
<feature type="transmembrane region" description="Helical" evidence="1">
    <location>
        <begin position="304"/>
        <end position="324"/>
    </location>
</feature>
<accession>A0ABU2FEM6</accession>
<organism evidence="2 3">
    <name type="scientific">Haloarcula saliterrae</name>
    <dbReference type="NCBI Taxonomy" id="2950534"/>
    <lineage>
        <taxon>Archaea</taxon>
        <taxon>Methanobacteriati</taxon>
        <taxon>Methanobacteriota</taxon>
        <taxon>Stenosarchaea group</taxon>
        <taxon>Halobacteria</taxon>
        <taxon>Halobacteriales</taxon>
        <taxon>Haloarculaceae</taxon>
        <taxon>Haloarcula</taxon>
    </lineage>
</organism>
<reference evidence="2 3" key="1">
    <citation type="submission" date="2022-06" db="EMBL/GenBank/DDBJ databases">
        <title>Haloarcula sp. a new haloarchaeum isolate from saline soil.</title>
        <authorList>
            <person name="Strakova D."/>
            <person name="Galisteo C."/>
            <person name="Sanchez-Porro C."/>
            <person name="Ventosa A."/>
        </authorList>
    </citation>
    <scope>NUCLEOTIDE SEQUENCE [LARGE SCALE GENOMIC DNA]</scope>
    <source>
        <strain evidence="2 3">S1CR25-12</strain>
    </source>
</reference>
<feature type="transmembrane region" description="Helical" evidence="1">
    <location>
        <begin position="62"/>
        <end position="80"/>
    </location>
</feature>
<dbReference type="InterPro" id="IPR003474">
    <property type="entry name" value="Glcn_transporter"/>
</dbReference>
<dbReference type="Pfam" id="PF02447">
    <property type="entry name" value="GntP_permease"/>
    <property type="match status" value="1"/>
</dbReference>
<feature type="transmembrane region" description="Helical" evidence="1">
    <location>
        <begin position="423"/>
        <end position="444"/>
    </location>
</feature>
<keyword evidence="3" id="KW-1185">Reference proteome</keyword>
<feature type="transmembrane region" description="Helical" evidence="1">
    <location>
        <begin position="171"/>
        <end position="195"/>
    </location>
</feature>
<comment type="caution">
    <text evidence="2">The sequence shown here is derived from an EMBL/GenBank/DDBJ whole genome shotgun (WGS) entry which is preliminary data.</text>
</comment>
<evidence type="ECO:0000256" key="1">
    <source>
        <dbReference type="SAM" id="Phobius"/>
    </source>
</evidence>
<dbReference type="PANTHER" id="PTHR30354:SF11">
    <property type="entry name" value="PERMEASE"/>
    <property type="match status" value="1"/>
</dbReference>
<keyword evidence="1" id="KW-0472">Membrane</keyword>
<dbReference type="EMBL" id="JAMQON010000004">
    <property type="protein sequence ID" value="MDS0260715.1"/>
    <property type="molecule type" value="Genomic_DNA"/>
</dbReference>
<evidence type="ECO:0000313" key="3">
    <source>
        <dbReference type="Proteomes" id="UP001259659"/>
    </source>
</evidence>
<feature type="transmembrane region" description="Helical" evidence="1">
    <location>
        <begin position="388"/>
        <end position="411"/>
    </location>
</feature>
<dbReference type="PANTHER" id="PTHR30354">
    <property type="entry name" value="GNT FAMILY GLUCONATE TRANSPORTER"/>
    <property type="match status" value="1"/>
</dbReference>
<evidence type="ECO:0000313" key="2">
    <source>
        <dbReference type="EMBL" id="MDS0260715.1"/>
    </source>
</evidence>
<feature type="transmembrane region" description="Helical" evidence="1">
    <location>
        <begin position="361"/>
        <end position="382"/>
    </location>
</feature>
<gene>
    <name evidence="2" type="ORF">NDI56_15010</name>
</gene>
<feature type="transmembrane region" description="Helical" evidence="1">
    <location>
        <begin position="6"/>
        <end position="23"/>
    </location>
</feature>
<protein>
    <submittedName>
        <fullName evidence="2">GntP family permease</fullName>
    </submittedName>
</protein>